<dbReference type="PANTHER" id="PTHR10625:SF10">
    <property type="entry name" value="HISTONE DEACETYLASE HDAC1"/>
    <property type="match status" value="1"/>
</dbReference>
<dbReference type="Proteomes" id="UP001063698">
    <property type="component" value="Chromosome"/>
</dbReference>
<dbReference type="InterPro" id="IPR037138">
    <property type="entry name" value="His_deacetylse_dom_sf"/>
</dbReference>
<sequence>MERVLIIGDVFLKHRPPFKHPENPNRIAAILNLMKNTNIHDLAEVISPVMAKEEDLELIHDKEYITYVKELIESGGGMLDPDTYVSKDSWEPALAAAGSVSYAAEKVIEGRYYLAVAAVRPPGHHARRAQGRGFCLFNNVALAAEKLRRKGLKVAIVDIDVHWGDGTAYMFYNTDEVLYISTHQDPRTLYPFEGFPSQKGKGKGEGYTVNIALPPGTGDNEILKAFDKIILPILEAYSPNVILVSAGWDTHWEDPLAEFELTINGQWSLVNEIYAFAESLGIPIAVALEGGYVEWVVAKSTLNVLSAGEVPLFSEKPRKERLPEDEIDYYIQEVINELREYWPL</sequence>
<dbReference type="Gene3D" id="3.40.800.20">
    <property type="entry name" value="Histone deacetylase domain"/>
    <property type="match status" value="1"/>
</dbReference>
<dbReference type="KEGG" id="ipc:IPA_04355"/>
<keyword evidence="4" id="KW-1185">Reference proteome</keyword>
<dbReference type="InterPro" id="IPR003084">
    <property type="entry name" value="HDAC_I/II"/>
</dbReference>
<dbReference type="CDD" id="cd09992">
    <property type="entry name" value="HDAC_classII"/>
    <property type="match status" value="1"/>
</dbReference>
<accession>A0A977KAR8</accession>
<dbReference type="InterPro" id="IPR023801">
    <property type="entry name" value="His_deacetylse_dom"/>
</dbReference>
<dbReference type="InterPro" id="IPR000286">
    <property type="entry name" value="HDACs"/>
</dbReference>
<proteinExistence type="predicted"/>
<dbReference type="PRINTS" id="PR01270">
    <property type="entry name" value="HDASUPER"/>
</dbReference>
<dbReference type="Pfam" id="PF00850">
    <property type="entry name" value="Hist_deacetyl"/>
    <property type="match status" value="1"/>
</dbReference>
<name>A0A977KAR8_9CREN</name>
<dbReference type="AlphaFoldDB" id="A0A977KAR8"/>
<evidence type="ECO:0000256" key="1">
    <source>
        <dbReference type="ARBA" id="ARBA00022801"/>
    </source>
</evidence>
<protein>
    <submittedName>
        <fullName evidence="3">Acetoin utilization protein</fullName>
    </submittedName>
</protein>
<dbReference type="EMBL" id="CP006868">
    <property type="protein sequence ID" value="UXD21446.1"/>
    <property type="molecule type" value="Genomic_DNA"/>
</dbReference>
<dbReference type="GO" id="GO:0016787">
    <property type="term" value="F:hydrolase activity"/>
    <property type="evidence" value="ECO:0007669"/>
    <property type="project" value="UniProtKB-KW"/>
</dbReference>
<dbReference type="PANTHER" id="PTHR10625">
    <property type="entry name" value="HISTONE DEACETYLASE HDAC1-RELATED"/>
    <property type="match status" value="1"/>
</dbReference>
<organism evidence="3 4">
    <name type="scientific">Ignicoccus pacificus DSM 13166</name>
    <dbReference type="NCBI Taxonomy" id="940294"/>
    <lineage>
        <taxon>Archaea</taxon>
        <taxon>Thermoproteota</taxon>
        <taxon>Thermoprotei</taxon>
        <taxon>Desulfurococcales</taxon>
        <taxon>Desulfurococcaceae</taxon>
        <taxon>Ignicoccus</taxon>
    </lineage>
</organism>
<dbReference type="SUPFAM" id="SSF52768">
    <property type="entry name" value="Arginase/deacetylase"/>
    <property type="match status" value="1"/>
</dbReference>
<reference evidence="3" key="1">
    <citation type="submission" date="2013-11" db="EMBL/GenBank/DDBJ databases">
        <title>Comparative genomics of Ignicoccus.</title>
        <authorList>
            <person name="Podar M."/>
        </authorList>
    </citation>
    <scope>NUCLEOTIDE SEQUENCE</scope>
    <source>
        <strain evidence="3">DSM 13166</strain>
    </source>
</reference>
<dbReference type="GO" id="GO:0040029">
    <property type="term" value="P:epigenetic regulation of gene expression"/>
    <property type="evidence" value="ECO:0007669"/>
    <property type="project" value="TreeGrafter"/>
</dbReference>
<evidence type="ECO:0000313" key="3">
    <source>
        <dbReference type="EMBL" id="UXD21446.1"/>
    </source>
</evidence>
<feature type="domain" description="Histone deacetylase" evidence="2">
    <location>
        <begin position="20"/>
        <end position="306"/>
    </location>
</feature>
<evidence type="ECO:0000259" key="2">
    <source>
        <dbReference type="Pfam" id="PF00850"/>
    </source>
</evidence>
<dbReference type="PRINTS" id="PR01271">
    <property type="entry name" value="HISDACETLASE"/>
</dbReference>
<dbReference type="InterPro" id="IPR023696">
    <property type="entry name" value="Ureohydrolase_dom_sf"/>
</dbReference>
<dbReference type="GO" id="GO:0004407">
    <property type="term" value="F:histone deacetylase activity"/>
    <property type="evidence" value="ECO:0007669"/>
    <property type="project" value="InterPro"/>
</dbReference>
<gene>
    <name evidence="3" type="ORF">IPA_04355</name>
</gene>
<evidence type="ECO:0000313" key="4">
    <source>
        <dbReference type="Proteomes" id="UP001063698"/>
    </source>
</evidence>
<keyword evidence="1" id="KW-0378">Hydrolase</keyword>